<proteinExistence type="predicted"/>
<keyword evidence="1" id="KW-0472">Membrane</keyword>
<dbReference type="EMBL" id="NGJY01000002">
    <property type="protein sequence ID" value="RSU03481.1"/>
    <property type="molecule type" value="Genomic_DNA"/>
</dbReference>
<keyword evidence="1" id="KW-0812">Transmembrane</keyword>
<sequence length="112" mass="12971">MLKKKVRSKQFSGYLLLESGISLALLTFLVVTIVPMLLLINDQRERMWSKMELSRFLFEESELARRNKPLLKEKKSGIFLMNGEFSSNKNKEMTLSVRGKDKNMVVISEGKK</sequence>
<evidence type="ECO:0000313" key="3">
    <source>
        <dbReference type="Proteomes" id="UP000287101"/>
    </source>
</evidence>
<comment type="caution">
    <text evidence="2">The sequence shown here is derived from an EMBL/GenBank/DDBJ whole genome shotgun (WGS) entry which is preliminary data.</text>
</comment>
<dbReference type="AlphaFoldDB" id="A0A430A8U1"/>
<accession>A0A430A8U1</accession>
<keyword evidence="3" id="KW-1185">Reference proteome</keyword>
<dbReference type="RefSeq" id="WP_126831690.1">
    <property type="nucleotide sequence ID" value="NZ_CBCRYB010000001.1"/>
</dbReference>
<evidence type="ECO:0000256" key="1">
    <source>
        <dbReference type="SAM" id="Phobius"/>
    </source>
</evidence>
<organism evidence="2 3">
    <name type="scientific">Vagococcus fessus</name>
    <dbReference type="NCBI Taxonomy" id="120370"/>
    <lineage>
        <taxon>Bacteria</taxon>
        <taxon>Bacillati</taxon>
        <taxon>Bacillota</taxon>
        <taxon>Bacilli</taxon>
        <taxon>Lactobacillales</taxon>
        <taxon>Enterococcaceae</taxon>
        <taxon>Vagococcus</taxon>
    </lineage>
</organism>
<evidence type="ECO:0000313" key="2">
    <source>
        <dbReference type="EMBL" id="RSU03481.1"/>
    </source>
</evidence>
<keyword evidence="1" id="KW-1133">Transmembrane helix</keyword>
<reference evidence="2 3" key="1">
    <citation type="submission" date="2017-05" db="EMBL/GenBank/DDBJ databases">
        <title>Vagococcus spp. assemblies.</title>
        <authorList>
            <person name="Gulvik C.A."/>
        </authorList>
    </citation>
    <scope>NUCLEOTIDE SEQUENCE [LARGE SCALE GENOMIC DNA]</scope>
    <source>
        <strain evidence="2 3">CCUG 41755</strain>
    </source>
</reference>
<gene>
    <name evidence="2" type="ORF">CBF31_07145</name>
</gene>
<name>A0A430A8U1_9ENTE</name>
<protein>
    <submittedName>
        <fullName evidence="2">Uncharacterized protein</fullName>
    </submittedName>
</protein>
<feature type="transmembrane region" description="Helical" evidence="1">
    <location>
        <begin position="20"/>
        <end position="40"/>
    </location>
</feature>
<dbReference type="Proteomes" id="UP000287101">
    <property type="component" value="Unassembled WGS sequence"/>
</dbReference>